<comment type="caution">
    <text evidence="2">The sequence shown here is derived from an EMBL/GenBank/DDBJ whole genome shotgun (WGS) entry which is preliminary data.</text>
</comment>
<feature type="compositionally biased region" description="Polar residues" evidence="1">
    <location>
        <begin position="355"/>
        <end position="364"/>
    </location>
</feature>
<gene>
    <name evidence="2" type="ORF">TRAPUB_10380</name>
</gene>
<protein>
    <submittedName>
        <fullName evidence="2">Uncharacterized protein</fullName>
    </submittedName>
</protein>
<keyword evidence="3" id="KW-1185">Reference proteome</keyword>
<feature type="region of interest" description="Disordered" evidence="1">
    <location>
        <begin position="146"/>
        <end position="206"/>
    </location>
</feature>
<dbReference type="EMBL" id="MNAD01000432">
    <property type="protein sequence ID" value="OJT13067.1"/>
    <property type="molecule type" value="Genomic_DNA"/>
</dbReference>
<organism evidence="2 3">
    <name type="scientific">Trametes pubescens</name>
    <name type="common">White-rot fungus</name>
    <dbReference type="NCBI Taxonomy" id="154538"/>
    <lineage>
        <taxon>Eukaryota</taxon>
        <taxon>Fungi</taxon>
        <taxon>Dikarya</taxon>
        <taxon>Basidiomycota</taxon>
        <taxon>Agaricomycotina</taxon>
        <taxon>Agaricomycetes</taxon>
        <taxon>Polyporales</taxon>
        <taxon>Polyporaceae</taxon>
        <taxon>Trametes</taxon>
    </lineage>
</organism>
<dbReference type="STRING" id="154538.A0A1M2VZM4"/>
<feature type="region of interest" description="Disordered" evidence="1">
    <location>
        <begin position="16"/>
        <end position="36"/>
    </location>
</feature>
<dbReference type="AlphaFoldDB" id="A0A1M2VZM4"/>
<sequence length="799" mass="83458">MSSPPNRSAELALDPLVWPYPSSPAPAPPAPRAVTPLSPARTFESVDMPPRVPHVVRPRSATVTTAITSEAAARSASTQELLEATAANIQDAVRQGVHIGRDTVATPTPVYPSIGPGLIVPPPQLAPPVTVPVNVSAEIVAPRPCRPTLTPEQLGTEMPDVRAIPSTRKGKKRARINSRTPSPSPAQRSGRAPPSVARRPSQVERARAQLARGPYTLAPAAWASPSSSRGRLRPATAAAIAAALLPLSAPTDGLSRQESAALTRSTSLGSDAMFDMDIPLPIEIPPAEGQAHPTFVFGSQVAPRDFGDVITDSARRLERGEVASWTRLGGTTTRRPTVTGSGPFGDDPLDVAQEGVQTPRQQQMHVHPVQAATPARPASQSAADLAASFVAPLALSQPIPVPTGPQLSQGTATGAIPNNAAHLGLHPMNPGAIGGLVFTPVPVGGFPKVVHADPEGLLLGLPDARVEALLNASTQCGPVLVLQIYNNTTPAPYEVRPITEAVATMFRQITGEINPQVVPPERRLVAGGEIRGPTSPTWVLLCNNEQSVDLALARPVWSTTIGTMLVYRPEVRIGRFMLIAGGFAHDRNGSILQVVFMVFSGPIILPIIFQLVQTNPRFADVTPEDATRAILASLEVRVSTLQNGNLIAAIFCDSPTQSIPRWRDWRDAVVACPFTSPLNSTGTARRPVPCAGCHGADHLTHMCPFQDVPGWNAPAAGTTWRAQPPNLLQGGAGQQNPPPPPPGGGAAAVKSRAAPPHRPNSSNYYNGPRRDFHGGGAGFGPGGGPGRGAGGGAAGATTC</sequence>
<feature type="compositionally biased region" description="Gly residues" evidence="1">
    <location>
        <begin position="774"/>
        <end position="799"/>
    </location>
</feature>
<proteinExistence type="predicted"/>
<feature type="compositionally biased region" description="Low complexity" evidence="1">
    <location>
        <begin position="327"/>
        <end position="340"/>
    </location>
</feature>
<evidence type="ECO:0000256" key="1">
    <source>
        <dbReference type="SAM" id="MobiDB-lite"/>
    </source>
</evidence>
<accession>A0A1M2VZM4</accession>
<feature type="compositionally biased region" description="Pro residues" evidence="1">
    <location>
        <begin position="21"/>
        <end position="31"/>
    </location>
</feature>
<evidence type="ECO:0000313" key="2">
    <source>
        <dbReference type="EMBL" id="OJT13067.1"/>
    </source>
</evidence>
<dbReference type="Proteomes" id="UP000184267">
    <property type="component" value="Unassembled WGS sequence"/>
</dbReference>
<dbReference type="OrthoDB" id="2758679at2759"/>
<feature type="compositionally biased region" description="Polar residues" evidence="1">
    <location>
        <begin position="177"/>
        <end position="187"/>
    </location>
</feature>
<reference evidence="2 3" key="1">
    <citation type="submission" date="2016-10" db="EMBL/GenBank/DDBJ databases">
        <title>Genome sequence of the basidiomycete white-rot fungus Trametes pubescens.</title>
        <authorList>
            <person name="Makela M.R."/>
            <person name="Granchi Z."/>
            <person name="Peng M."/>
            <person name="De Vries R.P."/>
            <person name="Grigoriev I."/>
            <person name="Riley R."/>
            <person name="Hilden K."/>
        </authorList>
    </citation>
    <scope>NUCLEOTIDE SEQUENCE [LARGE SCALE GENOMIC DNA]</scope>
    <source>
        <strain evidence="2 3">FBCC735</strain>
    </source>
</reference>
<feature type="region of interest" description="Disordered" evidence="1">
    <location>
        <begin position="327"/>
        <end position="380"/>
    </location>
</feature>
<feature type="region of interest" description="Disordered" evidence="1">
    <location>
        <begin position="714"/>
        <end position="799"/>
    </location>
</feature>
<evidence type="ECO:0000313" key="3">
    <source>
        <dbReference type="Proteomes" id="UP000184267"/>
    </source>
</evidence>
<name>A0A1M2VZM4_TRAPU</name>